<protein>
    <submittedName>
        <fullName evidence="2">Uncharacterized protein</fullName>
    </submittedName>
</protein>
<evidence type="ECO:0000256" key="1">
    <source>
        <dbReference type="SAM" id="MobiDB-lite"/>
    </source>
</evidence>
<feature type="compositionally biased region" description="Basic residues" evidence="1">
    <location>
        <begin position="72"/>
        <end position="87"/>
    </location>
</feature>
<proteinExistence type="predicted"/>
<keyword evidence="3" id="KW-1185">Reference proteome</keyword>
<dbReference type="EMBL" id="KQ086108">
    <property type="protein sequence ID" value="KLO08042.1"/>
    <property type="molecule type" value="Genomic_DNA"/>
</dbReference>
<evidence type="ECO:0000313" key="2">
    <source>
        <dbReference type="EMBL" id="KLO08042.1"/>
    </source>
</evidence>
<sequence length="128" mass="14613">MQRLERSEKGWDVQAVTGVHTFGKVWLGLLILQTWVSHFPPSALAILSTYRDADGVLVSFSSTSTTDEAHRAPRCRRSTRPRSTQRRGSHERQRCRSAFPRERSPSRLPTRRRGGRLSVAQRLWPGGF</sequence>
<reference evidence="2 3" key="1">
    <citation type="submission" date="2015-04" db="EMBL/GenBank/DDBJ databases">
        <title>Complete genome sequence of Schizopora paradoxa KUC8140, a cosmopolitan wood degrader in East Asia.</title>
        <authorList>
            <consortium name="DOE Joint Genome Institute"/>
            <person name="Min B."/>
            <person name="Park H."/>
            <person name="Jang Y."/>
            <person name="Kim J.-J."/>
            <person name="Kim K.H."/>
            <person name="Pangilinan J."/>
            <person name="Lipzen A."/>
            <person name="Riley R."/>
            <person name="Grigoriev I.V."/>
            <person name="Spatafora J.W."/>
            <person name="Choi I.-G."/>
        </authorList>
    </citation>
    <scope>NUCLEOTIDE SEQUENCE [LARGE SCALE GENOMIC DNA]</scope>
    <source>
        <strain evidence="2 3">KUC8140</strain>
    </source>
</reference>
<dbReference type="Proteomes" id="UP000053477">
    <property type="component" value="Unassembled WGS sequence"/>
</dbReference>
<dbReference type="AlphaFoldDB" id="A0A0H2R9J1"/>
<name>A0A0H2R9J1_9AGAM</name>
<evidence type="ECO:0000313" key="3">
    <source>
        <dbReference type="Proteomes" id="UP000053477"/>
    </source>
</evidence>
<organism evidence="2 3">
    <name type="scientific">Schizopora paradoxa</name>
    <dbReference type="NCBI Taxonomy" id="27342"/>
    <lineage>
        <taxon>Eukaryota</taxon>
        <taxon>Fungi</taxon>
        <taxon>Dikarya</taxon>
        <taxon>Basidiomycota</taxon>
        <taxon>Agaricomycotina</taxon>
        <taxon>Agaricomycetes</taxon>
        <taxon>Hymenochaetales</taxon>
        <taxon>Schizoporaceae</taxon>
        <taxon>Schizopora</taxon>
    </lineage>
</organism>
<feature type="region of interest" description="Disordered" evidence="1">
    <location>
        <begin position="61"/>
        <end position="116"/>
    </location>
</feature>
<gene>
    <name evidence="2" type="ORF">SCHPADRAFT_622868</name>
</gene>
<feature type="compositionally biased region" description="Basic and acidic residues" evidence="1">
    <location>
        <begin position="88"/>
        <end position="105"/>
    </location>
</feature>
<dbReference type="InParanoid" id="A0A0H2R9J1"/>
<accession>A0A0H2R9J1</accession>